<dbReference type="SUPFAM" id="SSF54285">
    <property type="entry name" value="MoaD/ThiS"/>
    <property type="match status" value="1"/>
</dbReference>
<dbReference type="Gene3D" id="3.10.20.30">
    <property type="match status" value="1"/>
</dbReference>
<comment type="caution">
    <text evidence="1">The sequence shown here is derived from an EMBL/GenBank/DDBJ whole genome shotgun (WGS) entry which is preliminary data.</text>
</comment>
<sequence>MMIRVNDETKTITSTMLADALIELGYGDTKVATAIDGLFVPRSARGSCALEEGCRLEILAPMQGG</sequence>
<evidence type="ECO:0000313" key="2">
    <source>
        <dbReference type="Proteomes" id="UP001523401"/>
    </source>
</evidence>
<keyword evidence="2" id="KW-1185">Reference proteome</keyword>
<dbReference type="Proteomes" id="UP001523401">
    <property type="component" value="Unassembled WGS sequence"/>
</dbReference>
<name>A0ABT1CEX4_9PROT</name>
<protein>
    <submittedName>
        <fullName evidence="1">Sulfur carrier protein ThiS</fullName>
    </submittedName>
</protein>
<dbReference type="Pfam" id="PF02597">
    <property type="entry name" value="ThiS"/>
    <property type="match status" value="1"/>
</dbReference>
<proteinExistence type="predicted"/>
<gene>
    <name evidence="1" type="primary">thiS</name>
    <name evidence="1" type="ORF">NF685_05015</name>
</gene>
<dbReference type="NCBIfam" id="TIGR01683">
    <property type="entry name" value="thiS"/>
    <property type="match status" value="1"/>
</dbReference>
<reference evidence="1 2" key="1">
    <citation type="submission" date="2022-06" db="EMBL/GenBank/DDBJ databases">
        <title>Whole-genome of Asaia lannensis strain LMG 27011T.</title>
        <authorList>
            <person name="Sombolestani A."/>
        </authorList>
    </citation>
    <scope>NUCLEOTIDE SEQUENCE [LARGE SCALE GENOMIC DNA]</scope>
    <source>
        <strain evidence="1 2">NBRC 102526</strain>
    </source>
</reference>
<organism evidence="1 2">
    <name type="scientific">Asaia lannensis NBRC 102526</name>
    <dbReference type="NCBI Taxonomy" id="1307926"/>
    <lineage>
        <taxon>Bacteria</taxon>
        <taxon>Pseudomonadati</taxon>
        <taxon>Pseudomonadota</taxon>
        <taxon>Alphaproteobacteria</taxon>
        <taxon>Acetobacterales</taxon>
        <taxon>Acetobacteraceae</taxon>
        <taxon>Asaia</taxon>
    </lineage>
</organism>
<dbReference type="CDD" id="cd00565">
    <property type="entry name" value="Ubl_ThiS"/>
    <property type="match status" value="1"/>
</dbReference>
<dbReference type="InterPro" id="IPR016155">
    <property type="entry name" value="Mopterin_synth/thiamin_S_b"/>
</dbReference>
<dbReference type="InterPro" id="IPR003749">
    <property type="entry name" value="ThiS/MoaD-like"/>
</dbReference>
<evidence type="ECO:0000313" key="1">
    <source>
        <dbReference type="EMBL" id="MCO6159392.1"/>
    </source>
</evidence>
<dbReference type="EMBL" id="JAMXQU010000003">
    <property type="protein sequence ID" value="MCO6159392.1"/>
    <property type="molecule type" value="Genomic_DNA"/>
</dbReference>
<accession>A0ABT1CEX4</accession>
<dbReference type="InterPro" id="IPR010035">
    <property type="entry name" value="Thi_S"/>
</dbReference>
<dbReference type="RefSeq" id="WP_252848852.1">
    <property type="nucleotide sequence ID" value="NZ_BAPW01000023.1"/>
</dbReference>
<dbReference type="InterPro" id="IPR012675">
    <property type="entry name" value="Beta-grasp_dom_sf"/>
</dbReference>